<accession>A0ABS8X607</accession>
<feature type="domain" description="D-isomer specific 2-hydroxyacid dehydrogenase catalytic" evidence="3">
    <location>
        <begin position="8"/>
        <end position="323"/>
    </location>
</feature>
<dbReference type="Proteomes" id="UP001201463">
    <property type="component" value="Unassembled WGS sequence"/>
</dbReference>
<comment type="similarity">
    <text evidence="2">Belongs to the D-isomer specific 2-hydroxyacid dehydrogenase family.</text>
</comment>
<dbReference type="InterPro" id="IPR050223">
    <property type="entry name" value="D-isomer_2-hydroxyacid_DH"/>
</dbReference>
<evidence type="ECO:0000256" key="2">
    <source>
        <dbReference type="RuleBase" id="RU003719"/>
    </source>
</evidence>
<dbReference type="Pfam" id="PF02826">
    <property type="entry name" value="2-Hacid_dh_C"/>
    <property type="match status" value="1"/>
</dbReference>
<evidence type="ECO:0000313" key="5">
    <source>
        <dbReference type="EMBL" id="MCE4535766.1"/>
    </source>
</evidence>
<evidence type="ECO:0000256" key="1">
    <source>
        <dbReference type="ARBA" id="ARBA00023002"/>
    </source>
</evidence>
<reference evidence="5 6" key="1">
    <citation type="submission" date="2021-12" db="EMBL/GenBank/DDBJ databases">
        <title>Genome seq of p7.</title>
        <authorList>
            <person name="Seo T."/>
        </authorList>
    </citation>
    <scope>NUCLEOTIDE SEQUENCE [LARGE SCALE GENOMIC DNA]</scope>
    <source>
        <strain evidence="5 6">P7</strain>
    </source>
</reference>
<dbReference type="PANTHER" id="PTHR10996">
    <property type="entry name" value="2-HYDROXYACID DEHYDROGENASE-RELATED"/>
    <property type="match status" value="1"/>
</dbReference>
<dbReference type="Pfam" id="PF00389">
    <property type="entry name" value="2-Hacid_dh"/>
    <property type="match status" value="1"/>
</dbReference>
<keyword evidence="1 2" id="KW-0560">Oxidoreductase</keyword>
<dbReference type="InterPro" id="IPR006139">
    <property type="entry name" value="D-isomer_2_OHA_DH_cat_dom"/>
</dbReference>
<evidence type="ECO:0000313" key="6">
    <source>
        <dbReference type="Proteomes" id="UP001201463"/>
    </source>
</evidence>
<dbReference type="CDD" id="cd05301">
    <property type="entry name" value="GDH"/>
    <property type="match status" value="1"/>
</dbReference>
<organism evidence="5 6">
    <name type="scientific">Pelomonas caseinilytica</name>
    <dbReference type="NCBI Taxonomy" id="2906763"/>
    <lineage>
        <taxon>Bacteria</taxon>
        <taxon>Pseudomonadati</taxon>
        <taxon>Pseudomonadota</taxon>
        <taxon>Betaproteobacteria</taxon>
        <taxon>Burkholderiales</taxon>
        <taxon>Sphaerotilaceae</taxon>
        <taxon>Roseateles</taxon>
    </lineage>
</organism>
<dbReference type="SUPFAM" id="SSF52283">
    <property type="entry name" value="Formate/glycerate dehydrogenase catalytic domain-like"/>
    <property type="match status" value="1"/>
</dbReference>
<dbReference type="PROSITE" id="PS00065">
    <property type="entry name" value="D_2_HYDROXYACID_DH_1"/>
    <property type="match status" value="1"/>
</dbReference>
<evidence type="ECO:0000259" key="4">
    <source>
        <dbReference type="Pfam" id="PF02826"/>
    </source>
</evidence>
<dbReference type="InterPro" id="IPR006140">
    <property type="entry name" value="D-isomer_DH_NAD-bd"/>
</dbReference>
<dbReference type="RefSeq" id="WP_233388454.1">
    <property type="nucleotide sequence ID" value="NZ_JAJTWT010000001.1"/>
</dbReference>
<dbReference type="Gene3D" id="3.40.50.720">
    <property type="entry name" value="NAD(P)-binding Rossmann-like Domain"/>
    <property type="match status" value="2"/>
</dbReference>
<keyword evidence="6" id="KW-1185">Reference proteome</keyword>
<dbReference type="InterPro" id="IPR036291">
    <property type="entry name" value="NAD(P)-bd_dom_sf"/>
</dbReference>
<gene>
    <name evidence="5" type="ORF">LXT12_00630</name>
</gene>
<sequence>MDALKKKVLVARRAPAAVIERLAAHFEIDAVPDDRVLPPDELRARLQGKAGAYITGTERITAELLDACPDLRAVCTMSVGYNHIDLAACTARGVLVTNTPDVLTETTADFGFALLMATARRMSEGERLLRDGGWKSWAWDFLAGAEVHGTTLGILGMGRIGQAIARRGRFGFGMQVVYHNRSRLAADTEAELGARYLAKDELLRQADHLVLVLPYSAEAHHCIGAAEIALMKPTATLVNIARGGIVDEDALAAALRKRLIAAAGLDVFEGEPRVNPALLTLSNVVLTPHIASATLPTRQAMALLAADNLVAALTGAVPPTPLNPQVLSA</sequence>
<dbReference type="SUPFAM" id="SSF51735">
    <property type="entry name" value="NAD(P)-binding Rossmann-fold domains"/>
    <property type="match status" value="1"/>
</dbReference>
<feature type="domain" description="D-isomer specific 2-hydroxyacid dehydrogenase NAD-binding" evidence="4">
    <location>
        <begin position="112"/>
        <end position="291"/>
    </location>
</feature>
<evidence type="ECO:0000259" key="3">
    <source>
        <dbReference type="Pfam" id="PF00389"/>
    </source>
</evidence>
<dbReference type="PANTHER" id="PTHR10996:SF283">
    <property type="entry name" value="GLYOXYLATE_HYDROXYPYRUVATE REDUCTASE B"/>
    <property type="match status" value="1"/>
</dbReference>
<comment type="caution">
    <text evidence="5">The sequence shown here is derived from an EMBL/GenBank/DDBJ whole genome shotgun (WGS) entry which is preliminary data.</text>
</comment>
<protein>
    <submittedName>
        <fullName evidence="5">D-glycerate dehydrogenase</fullName>
    </submittedName>
</protein>
<name>A0ABS8X607_9BURK</name>
<proteinExistence type="inferred from homology"/>
<dbReference type="EMBL" id="JAJTWT010000001">
    <property type="protein sequence ID" value="MCE4535766.1"/>
    <property type="molecule type" value="Genomic_DNA"/>
</dbReference>
<dbReference type="InterPro" id="IPR029752">
    <property type="entry name" value="D-isomer_DH_CS1"/>
</dbReference>